<dbReference type="GO" id="GO:0016787">
    <property type="term" value="F:hydrolase activity"/>
    <property type="evidence" value="ECO:0007669"/>
    <property type="project" value="UniProtKB-KW"/>
</dbReference>
<protein>
    <recommendedName>
        <fullName evidence="3">Alpha/beta hydrolase fold-3 domain-containing protein</fullName>
    </recommendedName>
</protein>
<evidence type="ECO:0000313" key="5">
    <source>
        <dbReference type="Proteomes" id="UP001355207"/>
    </source>
</evidence>
<dbReference type="InterPro" id="IPR013094">
    <property type="entry name" value="AB_hydrolase_3"/>
</dbReference>
<dbReference type="AlphaFoldDB" id="A0AAX4JS96"/>
<feature type="region of interest" description="Disordered" evidence="2">
    <location>
        <begin position="577"/>
        <end position="602"/>
    </location>
</feature>
<keyword evidence="5" id="KW-1185">Reference proteome</keyword>
<keyword evidence="1" id="KW-0378">Hydrolase</keyword>
<accession>A0AAX4JS96</accession>
<evidence type="ECO:0000259" key="3">
    <source>
        <dbReference type="Pfam" id="PF07859"/>
    </source>
</evidence>
<dbReference type="PANTHER" id="PTHR48081:SF26">
    <property type="entry name" value="ALPHA_BETA HYDROLASE FOLD-3 DOMAIN-CONTAINING PROTEIN"/>
    <property type="match status" value="1"/>
</dbReference>
<feature type="compositionally biased region" description="Low complexity" evidence="2">
    <location>
        <begin position="804"/>
        <end position="814"/>
    </location>
</feature>
<reference evidence="4 5" key="1">
    <citation type="submission" date="2024-01" db="EMBL/GenBank/DDBJ databases">
        <title>Comparative genomics of Cryptococcus and Kwoniella reveals pathogenesis evolution and contrasting modes of karyotype evolution via chromosome fusion or intercentromeric recombination.</title>
        <authorList>
            <person name="Coelho M.A."/>
            <person name="David-Palma M."/>
            <person name="Shea T."/>
            <person name="Bowers K."/>
            <person name="McGinley-Smith S."/>
            <person name="Mohammad A.W."/>
            <person name="Gnirke A."/>
            <person name="Yurkov A.M."/>
            <person name="Nowrousian M."/>
            <person name="Sun S."/>
            <person name="Cuomo C.A."/>
            <person name="Heitman J."/>
        </authorList>
    </citation>
    <scope>NUCLEOTIDE SEQUENCE [LARGE SCALE GENOMIC DNA]</scope>
    <source>
        <strain evidence="4 5">CBS 6074</strain>
    </source>
</reference>
<evidence type="ECO:0000313" key="4">
    <source>
        <dbReference type="EMBL" id="WWC87380.1"/>
    </source>
</evidence>
<feature type="region of interest" description="Disordered" evidence="2">
    <location>
        <begin position="644"/>
        <end position="750"/>
    </location>
</feature>
<dbReference type="PANTHER" id="PTHR48081">
    <property type="entry name" value="AB HYDROLASE SUPERFAMILY PROTEIN C4A8.06C"/>
    <property type="match status" value="1"/>
</dbReference>
<proteinExistence type="predicted"/>
<feature type="compositionally biased region" description="Polar residues" evidence="2">
    <location>
        <begin position="644"/>
        <end position="662"/>
    </location>
</feature>
<dbReference type="GeneID" id="91092941"/>
<dbReference type="Proteomes" id="UP001355207">
    <property type="component" value="Chromosome 2"/>
</dbReference>
<dbReference type="SUPFAM" id="SSF53474">
    <property type="entry name" value="alpha/beta-Hydrolases"/>
    <property type="match status" value="1"/>
</dbReference>
<feature type="compositionally biased region" description="Polar residues" evidence="2">
    <location>
        <begin position="680"/>
        <end position="690"/>
    </location>
</feature>
<dbReference type="InterPro" id="IPR029058">
    <property type="entry name" value="AB_hydrolase_fold"/>
</dbReference>
<name>A0AAX4JS96_9TREE</name>
<dbReference type="Gene3D" id="3.40.50.1820">
    <property type="entry name" value="alpha/beta hydrolase"/>
    <property type="match status" value="1"/>
</dbReference>
<feature type="domain" description="Alpha/beta hydrolase fold-3" evidence="3">
    <location>
        <begin position="308"/>
        <end position="516"/>
    </location>
</feature>
<feature type="compositionally biased region" description="Polar residues" evidence="2">
    <location>
        <begin position="236"/>
        <end position="256"/>
    </location>
</feature>
<dbReference type="Pfam" id="PF07859">
    <property type="entry name" value="Abhydrolase_3"/>
    <property type="match status" value="1"/>
</dbReference>
<dbReference type="EMBL" id="CP144099">
    <property type="protein sequence ID" value="WWC87380.1"/>
    <property type="molecule type" value="Genomic_DNA"/>
</dbReference>
<evidence type="ECO:0000256" key="1">
    <source>
        <dbReference type="ARBA" id="ARBA00022801"/>
    </source>
</evidence>
<evidence type="ECO:0000256" key="2">
    <source>
        <dbReference type="SAM" id="MobiDB-lite"/>
    </source>
</evidence>
<feature type="compositionally biased region" description="Low complexity" evidence="2">
    <location>
        <begin position="257"/>
        <end position="296"/>
    </location>
</feature>
<feature type="compositionally biased region" description="Low complexity" evidence="2">
    <location>
        <begin position="730"/>
        <end position="742"/>
    </location>
</feature>
<feature type="compositionally biased region" description="Low complexity" evidence="2">
    <location>
        <begin position="214"/>
        <end position="225"/>
    </location>
</feature>
<feature type="region of interest" description="Disordered" evidence="2">
    <location>
        <begin position="842"/>
        <end position="866"/>
    </location>
</feature>
<feature type="compositionally biased region" description="Polar residues" evidence="2">
    <location>
        <begin position="793"/>
        <end position="803"/>
    </location>
</feature>
<feature type="region of interest" description="Disordered" evidence="2">
    <location>
        <begin position="201"/>
        <end position="300"/>
    </location>
</feature>
<organism evidence="4 5">
    <name type="scientific">Kwoniella dendrophila CBS 6074</name>
    <dbReference type="NCBI Taxonomy" id="1295534"/>
    <lineage>
        <taxon>Eukaryota</taxon>
        <taxon>Fungi</taxon>
        <taxon>Dikarya</taxon>
        <taxon>Basidiomycota</taxon>
        <taxon>Agaricomycotina</taxon>
        <taxon>Tremellomycetes</taxon>
        <taxon>Tremellales</taxon>
        <taxon>Cryptococcaceae</taxon>
        <taxon>Kwoniella</taxon>
    </lineage>
</organism>
<dbReference type="RefSeq" id="XP_066074143.1">
    <property type="nucleotide sequence ID" value="XM_066218046.1"/>
</dbReference>
<dbReference type="InterPro" id="IPR050300">
    <property type="entry name" value="GDXG_lipolytic_enzyme"/>
</dbReference>
<feature type="region of interest" description="Disordered" evidence="2">
    <location>
        <begin position="793"/>
        <end position="825"/>
    </location>
</feature>
<gene>
    <name evidence="4" type="ORF">L201_002269</name>
</gene>
<sequence>MSSIQMGGRGSSTTQVPQPLPVKHLLENYTTAHPLRSPSPLPSTSRVDPNLPQRLPKNTSFSPLLWTFSTWWLFIRFLLLKGIHIYFNLLSHFLFGPKRKSWGYRMTFITSFMRNIADHSSLADIVLIRKFISLQNLIFPLPFGDDAVVTPITFKVPSSLKKGENEILKGFMREFDLNENGQRDLSGEWVVGTDVWKRLKAERRQRNRNRNRSNRNSNNNNSSGQSRRKSSDNSSTIPSKSTNLKNYITNDTVSVNEKSSSSSPTSSSSLPKKPETSPLKTKSSDSVNSTTTPTTDSESDKTGERVIYYVHGGAYYVGNAATHRLITIGVSKSCNARVFAITYRLAPEHVFPLPLHDVLHGYLRLLAPPLSIPPENIIIAGDSAGGGLSLALCMYLRDEGYKLPAGLVLMSPWVDLTMSCGSWDENAATDVVPRPEADDHLNPVGCYLGPKGISTYLTHPYASPLFGDLSGLPPMLIQSGDSEVLRDEITLLAHKATLAGVHVTHELYEDMVHVFQMFSFLPATTAAINNVGRWVCQTLPLIEQEQDQNQNQIGKLNKEVEDELELNSPRLVARDGEEISSPQHQHQQRTPKRNGNLSIPTDTEIDAVDDYRSQTRSNRFDTLNTQTKSLGTGLRLDIGESDLINNQDNEQPNIDVDSLTSDLHTDDGKSKISTPRARSRSITPTPNSRTPLHDSDSTLGLNGVPFPQNNEPFSGPHTLPRLRRSVTNVPSSSSITPILSPSHNNGNDNVSEYRRKRRTTYSLHVSPAQSIYNTSNPTSPTPSIRRRLRGSSIMSPNTTFNHVQSSSQSSSQQSTPSTRARSKSHSDIFHLVEGYVEGGAANTTTVIDPEGEIRSMGILGEDENDF</sequence>